<evidence type="ECO:0000313" key="4">
    <source>
        <dbReference type="Proteomes" id="UP000288943"/>
    </source>
</evidence>
<dbReference type="RefSeq" id="WP_042232545.1">
    <property type="nucleotide sequence ID" value="NZ_CP026520.1"/>
</dbReference>
<keyword evidence="5" id="KW-1185">Reference proteome</keyword>
<sequence>MIMIVWIIVIGFIVLRLATSAYNPPKNRKNKHHYSDSGSSGYTDSGWSFWGGGSDCDSGSGGGSDCSGGGDGGGGGGD</sequence>
<proteinExistence type="predicted"/>
<dbReference type="KEGG" id="pchi:PC41400_22545"/>
<evidence type="ECO:0000313" key="5">
    <source>
        <dbReference type="Proteomes" id="UP001527202"/>
    </source>
</evidence>
<feature type="region of interest" description="Disordered" evidence="1">
    <location>
        <begin position="57"/>
        <end position="78"/>
    </location>
</feature>
<reference evidence="3 4" key="1">
    <citation type="submission" date="2018-01" db="EMBL/GenBank/DDBJ databases">
        <title>The whole genome sequencing and assembly of Paenibacillus chitinolyticus KCCM 41400 strain.</title>
        <authorList>
            <person name="Kim J.-Y."/>
            <person name="Park M.-K."/>
            <person name="Lee Y.-J."/>
            <person name="Yi H."/>
            <person name="Bahn Y.-S."/>
            <person name="Kim J.F."/>
            <person name="Lee D.-W."/>
        </authorList>
    </citation>
    <scope>NUCLEOTIDE SEQUENCE [LARGE SCALE GENOMIC DNA]</scope>
    <source>
        <strain evidence="3 4">KCCM 41400</strain>
    </source>
</reference>
<dbReference type="EMBL" id="CP026520">
    <property type="protein sequence ID" value="QAV20300.1"/>
    <property type="molecule type" value="Genomic_DNA"/>
</dbReference>
<dbReference type="GeneID" id="95377577"/>
<protein>
    <recommendedName>
        <fullName evidence="6">Methanol dehydrogenase</fullName>
    </recommendedName>
</protein>
<feature type="region of interest" description="Disordered" evidence="1">
    <location>
        <begin position="23"/>
        <end position="42"/>
    </location>
</feature>
<evidence type="ECO:0000256" key="1">
    <source>
        <dbReference type="SAM" id="MobiDB-lite"/>
    </source>
</evidence>
<dbReference type="Proteomes" id="UP000288943">
    <property type="component" value="Chromosome"/>
</dbReference>
<organism evidence="3 4">
    <name type="scientific">Paenibacillus chitinolyticus</name>
    <dbReference type="NCBI Taxonomy" id="79263"/>
    <lineage>
        <taxon>Bacteria</taxon>
        <taxon>Bacillati</taxon>
        <taxon>Bacillota</taxon>
        <taxon>Bacilli</taxon>
        <taxon>Bacillales</taxon>
        <taxon>Paenibacillaceae</taxon>
        <taxon>Paenibacillus</taxon>
    </lineage>
</organism>
<gene>
    <name evidence="2" type="ORF">M5X16_19315</name>
    <name evidence="3" type="ORF">PC41400_22545</name>
</gene>
<dbReference type="EMBL" id="JAMDMJ010000025">
    <property type="protein sequence ID" value="MCY9597922.1"/>
    <property type="molecule type" value="Genomic_DNA"/>
</dbReference>
<evidence type="ECO:0000313" key="3">
    <source>
        <dbReference type="EMBL" id="QAV20300.1"/>
    </source>
</evidence>
<reference evidence="2 5" key="2">
    <citation type="submission" date="2022-05" db="EMBL/GenBank/DDBJ databases">
        <title>Genome Sequencing of Bee-Associated Microbes.</title>
        <authorList>
            <person name="Dunlap C."/>
        </authorList>
    </citation>
    <scope>NUCLEOTIDE SEQUENCE [LARGE SCALE GENOMIC DNA]</scope>
    <source>
        <strain evidence="2 5">NRRL B-23120</strain>
    </source>
</reference>
<evidence type="ECO:0008006" key="6">
    <source>
        <dbReference type="Google" id="ProtNLM"/>
    </source>
</evidence>
<accession>A0A410X0Z2</accession>
<name>A0A410X0Z2_9BACL</name>
<dbReference type="Proteomes" id="UP001527202">
    <property type="component" value="Unassembled WGS sequence"/>
</dbReference>
<evidence type="ECO:0000313" key="2">
    <source>
        <dbReference type="EMBL" id="MCY9597922.1"/>
    </source>
</evidence>
<dbReference type="AlphaFoldDB" id="A0A410X0Z2"/>